<dbReference type="Proteomes" id="UP000526003">
    <property type="component" value="Unassembled WGS sequence"/>
</dbReference>
<reference evidence="2 3" key="1">
    <citation type="submission" date="2020-08" db="EMBL/GenBank/DDBJ databases">
        <title>Pseudomonas sp. nov.</title>
        <authorList>
            <person name="Gieschler S."/>
            <person name="Fiedler G."/>
            <person name="Brinks E."/>
            <person name="Boehnlein C."/>
            <person name="Franz C.M.A.P."/>
            <person name="Kabisch J."/>
        </authorList>
    </citation>
    <scope>NUCLEOTIDE SEQUENCE [LARGE SCALE GENOMIC DNA]</scope>
    <source>
        <strain evidence="2 3">MBT-1</strain>
    </source>
</reference>
<keyword evidence="3" id="KW-1185">Reference proteome</keyword>
<organism evidence="2 3">
    <name type="scientific">Pseudomonas kielensis</name>
    <dbReference type="NCBI Taxonomy" id="2762577"/>
    <lineage>
        <taxon>Bacteria</taxon>
        <taxon>Pseudomonadati</taxon>
        <taxon>Pseudomonadota</taxon>
        <taxon>Gammaproteobacteria</taxon>
        <taxon>Pseudomonadales</taxon>
        <taxon>Pseudomonadaceae</taxon>
        <taxon>Pseudomonas</taxon>
    </lineage>
</organism>
<comment type="caution">
    <text evidence="2">The sequence shown here is derived from an EMBL/GenBank/DDBJ whole genome shotgun (WGS) entry which is preliminary data.</text>
</comment>
<sequence>PAFYGLDIEYAYGMDDELPSGIRPPTWAFLLSDYWRDKLDLSREQVRTALAHPRISVTELHSGQWIELGEQPQLYPVEHGVPELPVLLNRLLKPIRYDDLGLLGFGQWDGDPNERFTDADSRRWMARFDADSDWPTPASRVNAPPALSTQSAPGTMAACFVAGMACPQAGWWFAVDQADSRRAFKQGETFPERLSDCGDTLLLWQRDPDQTPPEPARYANSHQPAPRAGRWEMALDRCVECEVLLN</sequence>
<evidence type="ECO:0000313" key="2">
    <source>
        <dbReference type="EMBL" id="MBC2693649.1"/>
    </source>
</evidence>
<feature type="non-terminal residue" evidence="2">
    <location>
        <position position="1"/>
    </location>
</feature>
<dbReference type="RefSeq" id="WP_185819331.1">
    <property type="nucleotide sequence ID" value="NZ_JACMYG010000096.1"/>
</dbReference>
<evidence type="ECO:0000313" key="3">
    <source>
        <dbReference type="Proteomes" id="UP000526003"/>
    </source>
</evidence>
<proteinExistence type="predicted"/>
<protein>
    <submittedName>
        <fullName evidence="2">DUF3396 domain-containing protein</fullName>
    </submittedName>
</protein>
<accession>A0A7X1GJQ0</accession>
<dbReference type="AlphaFoldDB" id="A0A7X1GJQ0"/>
<feature type="region of interest" description="Disordered" evidence="1">
    <location>
        <begin position="205"/>
        <end position="224"/>
    </location>
</feature>
<dbReference type="InterPro" id="IPR021815">
    <property type="entry name" value="TsiV"/>
</dbReference>
<dbReference type="EMBL" id="JACMYG010000096">
    <property type="protein sequence ID" value="MBC2693649.1"/>
    <property type="molecule type" value="Genomic_DNA"/>
</dbReference>
<feature type="non-terminal residue" evidence="2">
    <location>
        <position position="246"/>
    </location>
</feature>
<gene>
    <name evidence="2" type="ORF">H7995_28160</name>
</gene>
<name>A0A7X1GJQ0_9PSED</name>
<dbReference type="Pfam" id="PF11876">
    <property type="entry name" value="TsiV"/>
    <property type="match status" value="1"/>
</dbReference>
<evidence type="ECO:0000256" key="1">
    <source>
        <dbReference type="SAM" id="MobiDB-lite"/>
    </source>
</evidence>